<evidence type="ECO:0000256" key="2">
    <source>
        <dbReference type="ARBA" id="ARBA00022448"/>
    </source>
</evidence>
<feature type="domain" description="ABC transporter" evidence="6">
    <location>
        <begin position="51"/>
        <end position="287"/>
    </location>
</feature>
<comment type="similarity">
    <text evidence="1 5">Belongs to the ABC transporter superfamily.</text>
</comment>
<evidence type="ECO:0000256" key="4">
    <source>
        <dbReference type="ARBA" id="ARBA00022840"/>
    </source>
</evidence>
<dbReference type="Gene3D" id="3.40.50.300">
    <property type="entry name" value="P-loop containing nucleotide triphosphate hydrolases"/>
    <property type="match status" value="1"/>
</dbReference>
<comment type="subcellular location">
    <subcellularLocation>
        <location evidence="5">Cell inner membrane</location>
        <topology evidence="5">Peripheral membrane protein</topology>
    </subcellularLocation>
</comment>
<dbReference type="PANTHER" id="PTHR43869">
    <property type="entry name" value="GLYCINE BETAINE/PROLINE BETAINE TRANSPORT SYSTEM ATP-BINDING PROTEIN PROV"/>
    <property type="match status" value="1"/>
</dbReference>
<dbReference type="InterPro" id="IPR027417">
    <property type="entry name" value="P-loop_NTPase"/>
</dbReference>
<dbReference type="CDD" id="cd03294">
    <property type="entry name" value="ABC_Pro_Gly_Betaine"/>
    <property type="match status" value="1"/>
</dbReference>
<keyword evidence="4 5" id="KW-0067">ATP-binding</keyword>
<comment type="catalytic activity">
    <reaction evidence="5">
        <text>a quaternary ammonium(out) + ATP + H2O = a quaternary ammonium(in) + ADP + phosphate + H(+)</text>
        <dbReference type="Rhea" id="RHEA:11036"/>
        <dbReference type="ChEBI" id="CHEBI:15377"/>
        <dbReference type="ChEBI" id="CHEBI:15378"/>
        <dbReference type="ChEBI" id="CHEBI:30616"/>
        <dbReference type="ChEBI" id="CHEBI:35267"/>
        <dbReference type="ChEBI" id="CHEBI:43474"/>
        <dbReference type="ChEBI" id="CHEBI:456216"/>
    </reaction>
</comment>
<name>A0ABV2GUH6_9HYPH</name>
<dbReference type="NCBIfam" id="TIGR01186">
    <property type="entry name" value="proV"/>
    <property type="match status" value="1"/>
</dbReference>
<dbReference type="InterPro" id="IPR003439">
    <property type="entry name" value="ABC_transporter-like_ATP-bd"/>
</dbReference>
<dbReference type="InterPro" id="IPR003593">
    <property type="entry name" value="AAA+_ATPase"/>
</dbReference>
<keyword evidence="5" id="KW-1003">Cell membrane</keyword>
<dbReference type="Pfam" id="PF00005">
    <property type="entry name" value="ABC_tran"/>
    <property type="match status" value="1"/>
</dbReference>
<keyword evidence="8" id="KW-1185">Reference proteome</keyword>
<keyword evidence="5" id="KW-0472">Membrane</keyword>
<reference evidence="7 8" key="1">
    <citation type="submission" date="2024-06" db="EMBL/GenBank/DDBJ databases">
        <title>Genomic Encyclopedia of Type Strains, Phase IV (KMG-IV): sequencing the most valuable type-strain genomes for metagenomic binning, comparative biology and taxonomic classification.</title>
        <authorList>
            <person name="Goeker M."/>
        </authorList>
    </citation>
    <scope>NUCLEOTIDE SEQUENCE [LARGE SCALE GENOMIC DNA]</scope>
    <source>
        <strain evidence="7 8">DSM 100022</strain>
    </source>
</reference>
<comment type="caution">
    <text evidence="7">The sequence shown here is derived from an EMBL/GenBank/DDBJ whole genome shotgun (WGS) entry which is preliminary data.</text>
</comment>
<evidence type="ECO:0000256" key="5">
    <source>
        <dbReference type="RuleBase" id="RU369116"/>
    </source>
</evidence>
<protein>
    <recommendedName>
        <fullName evidence="5">Quaternary amine transport ATP-binding protein</fullName>
        <ecNumber evidence="5">7.6.2.9</ecNumber>
    </recommendedName>
</protein>
<dbReference type="InterPro" id="IPR017871">
    <property type="entry name" value="ABC_transporter-like_CS"/>
</dbReference>
<evidence type="ECO:0000313" key="8">
    <source>
        <dbReference type="Proteomes" id="UP001549204"/>
    </source>
</evidence>
<accession>A0ABV2GUH6</accession>
<evidence type="ECO:0000313" key="7">
    <source>
        <dbReference type="EMBL" id="MET3581941.1"/>
    </source>
</evidence>
<dbReference type="PROSITE" id="PS50893">
    <property type="entry name" value="ABC_TRANSPORTER_2"/>
    <property type="match status" value="1"/>
</dbReference>
<dbReference type="SMART" id="SM00382">
    <property type="entry name" value="AAA"/>
    <property type="match status" value="1"/>
</dbReference>
<dbReference type="EC" id="7.6.2.9" evidence="5"/>
<dbReference type="Proteomes" id="UP001549204">
    <property type="component" value="Unassembled WGS sequence"/>
</dbReference>
<keyword evidence="2 5" id="KW-0813">Transport</keyword>
<evidence type="ECO:0000256" key="3">
    <source>
        <dbReference type="ARBA" id="ARBA00022741"/>
    </source>
</evidence>
<dbReference type="InterPro" id="IPR005892">
    <property type="entry name" value="Gly-betaine_transp_ATP-bd"/>
</dbReference>
<proteinExistence type="inferred from homology"/>
<evidence type="ECO:0000256" key="1">
    <source>
        <dbReference type="ARBA" id="ARBA00005417"/>
    </source>
</evidence>
<dbReference type="GO" id="GO:0005524">
    <property type="term" value="F:ATP binding"/>
    <property type="evidence" value="ECO:0007669"/>
    <property type="project" value="UniProtKB-KW"/>
</dbReference>
<dbReference type="EMBL" id="JBEPMC010000010">
    <property type="protein sequence ID" value="MET3581941.1"/>
    <property type="molecule type" value="Genomic_DNA"/>
</dbReference>
<dbReference type="SUPFAM" id="SSF52540">
    <property type="entry name" value="P-loop containing nucleoside triphosphate hydrolases"/>
    <property type="match status" value="1"/>
</dbReference>
<dbReference type="PANTHER" id="PTHR43869:SF1">
    <property type="entry name" value="GLYCINE BETAINE_PROLINE BETAINE TRANSPORT SYSTEM ATP-BINDING PROTEIN PROV"/>
    <property type="match status" value="1"/>
</dbReference>
<comment type="subunit">
    <text evidence="5">The complex is probably composed of two ATP-binding proteins, two transmembrane proteins and a solute-binding protein.</text>
</comment>
<gene>
    <name evidence="7" type="ORF">ABID19_004999</name>
</gene>
<evidence type="ECO:0000259" key="6">
    <source>
        <dbReference type="PROSITE" id="PS50893"/>
    </source>
</evidence>
<sequence>MDAAPTTGIGMARPSENGLQAAAAAIAMKGVWKVFGLRAPEAMAAILREGLDKDEVVKRFGCVVGVADVSISVAPGEIFCVMGLSGSGKSTLIRHINRLLEPSAGEIFVDGEDILAKTPAELRALRSRKIGMVFQSFGLLPHRTVRDNVALPLEIQAANKQRRFDVAEAALAKVNLAGWGDRYCHELSGGMQQRVGLARALAADSAILLMDEPFSALDPLIRRQLQDEFLALSRSMGKTVVFITHDLDEAIRIGDRIAIMKDGVIIQIDTPEEIVTNPKHDYVAKFVADISRLKVITAGRVMEPVEDFSARDSLDIRRLRKVASQEPLAELIELAAQDAAPLAVTDGDGVVVGIVDRQALLQGLRKGGPS</sequence>
<keyword evidence="5" id="KW-0997">Cell inner membrane</keyword>
<dbReference type="PROSITE" id="PS00211">
    <property type="entry name" value="ABC_TRANSPORTER_1"/>
    <property type="match status" value="1"/>
</dbReference>
<dbReference type="InterPro" id="IPR051921">
    <property type="entry name" value="ABC_osmolyte_uptake_ATP-bind"/>
</dbReference>
<keyword evidence="3 5" id="KW-0547">Nucleotide-binding</keyword>
<organism evidence="7 8">
    <name type="scientific">Mesorhizobium robiniae</name>
    <dbReference type="NCBI Taxonomy" id="559315"/>
    <lineage>
        <taxon>Bacteria</taxon>
        <taxon>Pseudomonadati</taxon>
        <taxon>Pseudomonadota</taxon>
        <taxon>Alphaproteobacteria</taxon>
        <taxon>Hyphomicrobiales</taxon>
        <taxon>Phyllobacteriaceae</taxon>
        <taxon>Mesorhizobium</taxon>
    </lineage>
</organism>